<dbReference type="AlphaFoldDB" id="A0A149UW81"/>
<comment type="caution">
    <text evidence="1">The sequence shown here is derived from an EMBL/GenBank/DDBJ whole genome shotgun (WGS) entry which is preliminary data.</text>
</comment>
<evidence type="ECO:0000313" key="2">
    <source>
        <dbReference type="Proteomes" id="UP000075312"/>
    </source>
</evidence>
<sequence length="96" mass="9747">MTIRTNPSLGIGLDTVIPADGSWLDVAGTVSPQYGDVSFDEDGYKRVWVTSAAALTAGAKIAIDDNGNATLSDSGAYTAPLAVPAGGSFWSRAAAI</sequence>
<proteinExistence type="predicted"/>
<protein>
    <submittedName>
        <fullName evidence="1">Uncharacterized protein</fullName>
    </submittedName>
</protein>
<dbReference type="Proteomes" id="UP000075312">
    <property type="component" value="Unassembled WGS sequence"/>
</dbReference>
<evidence type="ECO:0000313" key="1">
    <source>
        <dbReference type="EMBL" id="KXV72198.1"/>
    </source>
</evidence>
<dbReference type="RefSeq" id="WP_062141782.1">
    <property type="nucleotide sequence ID" value="NZ_LHZY01000009.1"/>
</dbReference>
<reference evidence="1 2" key="1">
    <citation type="submission" date="2015-06" db="EMBL/GenBank/DDBJ databases">
        <title>Improved classification and identification of acetic acid bacteria using matrix-assisted laser desorption/ionization time-of-flight mass spectrometry; Gluconobacter nephelii and Gluconobacter uchimurae are later heterotypic synonyms of Gluconobacter japonicus and Gluconobacter oxydans, respectively.</title>
        <authorList>
            <person name="Li L."/>
            <person name="Cleenwerck I."/>
            <person name="De Vuyst L."/>
            <person name="Vandamme P."/>
        </authorList>
    </citation>
    <scope>NUCLEOTIDE SEQUENCE [LARGE SCALE GENOMIC DNA]</scope>
    <source>
        <strain evidence="1 2">LMG 1608</strain>
    </source>
</reference>
<organism evidence="1 2">
    <name type="scientific">Acetobacter cerevisiae</name>
    <dbReference type="NCBI Taxonomy" id="178900"/>
    <lineage>
        <taxon>Bacteria</taxon>
        <taxon>Pseudomonadati</taxon>
        <taxon>Pseudomonadota</taxon>
        <taxon>Alphaproteobacteria</taxon>
        <taxon>Acetobacterales</taxon>
        <taxon>Acetobacteraceae</taxon>
        <taxon>Acetobacter</taxon>
    </lineage>
</organism>
<accession>A0A149UW81</accession>
<gene>
    <name evidence="1" type="ORF">AD952_05660</name>
</gene>
<name>A0A149UW81_9PROT</name>
<dbReference type="EMBL" id="LHZY01000009">
    <property type="protein sequence ID" value="KXV72198.1"/>
    <property type="molecule type" value="Genomic_DNA"/>
</dbReference>
<dbReference type="PATRIC" id="fig|178900.6.peg.2209"/>